<gene>
    <name evidence="1" type="ORF">CFOL_v3_06244</name>
</gene>
<evidence type="ECO:0000313" key="1">
    <source>
        <dbReference type="EMBL" id="GAV62721.1"/>
    </source>
</evidence>
<sequence length="113" mass="12711">MKRILIDSRSLVDILYKHAFDQLMIQTDQLRPVKTTLVGFAEEMVHPLGSIDLSAVAGTSPCQTEVRMTFLVVDTPSPYNAIIGYPRLNLMEAIVSMRHLLMKFLKMFGVGEV</sequence>
<dbReference type="InParanoid" id="A0A1Q3B3Y7"/>
<protein>
    <submittedName>
        <fullName evidence="1">Uncharacterized protein</fullName>
    </submittedName>
</protein>
<evidence type="ECO:0000313" key="2">
    <source>
        <dbReference type="Proteomes" id="UP000187406"/>
    </source>
</evidence>
<reference evidence="2" key="1">
    <citation type="submission" date="2016-04" db="EMBL/GenBank/DDBJ databases">
        <title>Cephalotus genome sequencing.</title>
        <authorList>
            <person name="Fukushima K."/>
            <person name="Hasebe M."/>
            <person name="Fang X."/>
        </authorList>
    </citation>
    <scope>NUCLEOTIDE SEQUENCE [LARGE SCALE GENOMIC DNA]</scope>
    <source>
        <strain evidence="2">cv. St1</strain>
    </source>
</reference>
<dbReference type="AlphaFoldDB" id="A0A1Q3B3Y7"/>
<organism evidence="1 2">
    <name type="scientific">Cephalotus follicularis</name>
    <name type="common">Albany pitcher plant</name>
    <dbReference type="NCBI Taxonomy" id="3775"/>
    <lineage>
        <taxon>Eukaryota</taxon>
        <taxon>Viridiplantae</taxon>
        <taxon>Streptophyta</taxon>
        <taxon>Embryophyta</taxon>
        <taxon>Tracheophyta</taxon>
        <taxon>Spermatophyta</taxon>
        <taxon>Magnoliopsida</taxon>
        <taxon>eudicotyledons</taxon>
        <taxon>Gunneridae</taxon>
        <taxon>Pentapetalae</taxon>
        <taxon>rosids</taxon>
        <taxon>fabids</taxon>
        <taxon>Oxalidales</taxon>
        <taxon>Cephalotaceae</taxon>
        <taxon>Cephalotus</taxon>
    </lineage>
</organism>
<name>A0A1Q3B3Y7_CEPFO</name>
<dbReference type="EMBL" id="BDDD01000269">
    <property type="protein sequence ID" value="GAV62721.1"/>
    <property type="molecule type" value="Genomic_DNA"/>
</dbReference>
<dbReference type="Proteomes" id="UP000187406">
    <property type="component" value="Unassembled WGS sequence"/>
</dbReference>
<proteinExistence type="predicted"/>
<dbReference type="OrthoDB" id="1400091at2759"/>
<comment type="caution">
    <text evidence="1">The sequence shown here is derived from an EMBL/GenBank/DDBJ whole genome shotgun (WGS) entry which is preliminary data.</text>
</comment>
<dbReference type="PANTHER" id="PTHR33240:SF15">
    <property type="entry name" value="GAG-PRO-LIKE PROTEIN"/>
    <property type="match status" value="1"/>
</dbReference>
<accession>A0A1Q3B3Y7</accession>
<dbReference type="PANTHER" id="PTHR33240">
    <property type="entry name" value="OS08G0508500 PROTEIN"/>
    <property type="match status" value="1"/>
</dbReference>
<keyword evidence="2" id="KW-1185">Reference proteome</keyword>